<dbReference type="EMBL" id="JABWQV010000001">
    <property type="protein sequence ID" value="MBC3345224.1"/>
    <property type="molecule type" value="Genomic_DNA"/>
</dbReference>
<evidence type="ECO:0000313" key="2">
    <source>
        <dbReference type="EMBL" id="MBC3345224.1"/>
    </source>
</evidence>
<evidence type="ECO:0008006" key="4">
    <source>
        <dbReference type="Google" id="ProtNLM"/>
    </source>
</evidence>
<keyword evidence="1" id="KW-0732">Signal</keyword>
<accession>A0ABR6UL39</accession>
<dbReference type="Proteomes" id="UP000617171">
    <property type="component" value="Unassembled WGS sequence"/>
</dbReference>
<proteinExistence type="predicted"/>
<organism evidence="2 3">
    <name type="scientific">Pseudomonas tehranensis</name>
    <dbReference type="NCBI Taxonomy" id="2745502"/>
    <lineage>
        <taxon>Bacteria</taxon>
        <taxon>Pseudomonadati</taxon>
        <taxon>Pseudomonadota</taxon>
        <taxon>Gammaproteobacteria</taxon>
        <taxon>Pseudomonadales</taxon>
        <taxon>Pseudomonadaceae</taxon>
        <taxon>Pseudomonas</taxon>
    </lineage>
</organism>
<keyword evidence="3" id="KW-1185">Reference proteome</keyword>
<dbReference type="RefSeq" id="WP_186653348.1">
    <property type="nucleotide sequence ID" value="NZ_JABWQV010000001.1"/>
</dbReference>
<reference evidence="2 3" key="1">
    <citation type="journal article" date="2020" name="Microorganisms">
        <title>Reliable Identification of Environmental Pseudomonas Isolates Using the rpoD Gene.</title>
        <authorList>
            <consortium name="The Broad Institute Genome Sequencing Platform"/>
            <person name="Girard L."/>
            <person name="Lood C."/>
            <person name="Rokni-Zadeh H."/>
            <person name="van Noort V."/>
            <person name="Lavigne R."/>
            <person name="De Mot R."/>
        </authorList>
    </citation>
    <scope>NUCLEOTIDE SEQUENCE [LARGE SCALE GENOMIC DNA]</scope>
    <source>
        <strain evidence="2 3">SWRI196</strain>
    </source>
</reference>
<sequence>MSKSIAIMLGLLLLCVSCANLNSIHRQRGLASGPGYDVDYVSIDAKQRTILSAYSNNRLRVCAEYMPDIFSVISSSLSGQAGYGLGADTKDISVKLAQALSESGASIRRSQTVNLLAMSMYRTCERYLSGSIDQDEMIIQAARDQRMMVSVLAIEQLTGVAQAQNTVIVNAGAASATTDSSTVKALETAKAQADTQKEISTKAAQTYHMLLEDAPLATDGKTKSCESITDSIKLAACVEAKRNSEFAAANQARQEAYYQALLNTSKATGAATITQVANDTVAGQQRNAPMSDTVMIKLADTVLALATLGVAIDDDRATCNVVKRNLLLYSPEQLAKIDTCSEKTLTPVDKTPDSIGPLLNVGLFIQLTDSDNQTTVAALETMFIRYFGPQFRTHAVYSTDATQAPADTEIRYFFDQDQFIARNISIALKTPLGKFPKCTKWEGAETKAKAGVLQLWVSPNTVIGDVTPKTVSFAQVAGEGCST</sequence>
<name>A0ABR6UL39_9PSED</name>
<feature type="chain" id="PRO_5045753684" description="Lipoprotein" evidence="1">
    <location>
        <begin position="20"/>
        <end position="483"/>
    </location>
</feature>
<evidence type="ECO:0000313" key="3">
    <source>
        <dbReference type="Proteomes" id="UP000617171"/>
    </source>
</evidence>
<protein>
    <recommendedName>
        <fullName evidence="4">Lipoprotein</fullName>
    </recommendedName>
</protein>
<feature type="signal peptide" evidence="1">
    <location>
        <begin position="1"/>
        <end position="19"/>
    </location>
</feature>
<comment type="caution">
    <text evidence="2">The sequence shown here is derived from an EMBL/GenBank/DDBJ whole genome shotgun (WGS) entry which is preliminary data.</text>
</comment>
<evidence type="ECO:0000256" key="1">
    <source>
        <dbReference type="SAM" id="SignalP"/>
    </source>
</evidence>
<gene>
    <name evidence="2" type="ORF">HU811_01075</name>
</gene>